<sequence length="203" mass="21436">MSKSSALDYADGRVVHLVARLDPPAVARPPETLALPGRLGPAGRAWFAAANIFASVVAAWGIFILWTHATPGWWFDLLFTLMLAGLAAALWALRAASIRQAQFERGLQARWRELAPAAVAATGRVVGRDWVLAEDGSVSSFVLTVQSGEGDTLSALWQPANARQSLLQAQVPGIGAAVRVWRAPGAPADAPLAVEVADPSVVE</sequence>
<accession>A0AAU9AT66</accession>
<reference evidence="2 3" key="1">
    <citation type="journal article" date="2017" name="DNA Res.">
        <title>Complete genome sequence and expression profile of the commercial lytic enzyme producer Lysobacter enzymogenes M497-1.</title>
        <authorList>
            <person name="Takami H."/>
            <person name="Toyoda A."/>
            <person name="Uchiyama I."/>
            <person name="Itoh T."/>
            <person name="Takaki Y."/>
            <person name="Arai W."/>
            <person name="Nishi S."/>
            <person name="Kawai M."/>
            <person name="Shinya K."/>
            <person name="Ikeda H."/>
        </authorList>
    </citation>
    <scope>NUCLEOTIDE SEQUENCE [LARGE SCALE GENOMIC DNA]</scope>
    <source>
        <strain evidence="2 3">M497-1</strain>
    </source>
</reference>
<dbReference type="KEGG" id="lem:LEN_4438"/>
<evidence type="ECO:0000313" key="3">
    <source>
        <dbReference type="Proteomes" id="UP000218824"/>
    </source>
</evidence>
<feature type="transmembrane region" description="Helical" evidence="1">
    <location>
        <begin position="72"/>
        <end position="93"/>
    </location>
</feature>
<organism evidence="2 3">
    <name type="scientific">Lysobacter enzymogenes</name>
    <dbReference type="NCBI Taxonomy" id="69"/>
    <lineage>
        <taxon>Bacteria</taxon>
        <taxon>Pseudomonadati</taxon>
        <taxon>Pseudomonadota</taxon>
        <taxon>Gammaproteobacteria</taxon>
        <taxon>Lysobacterales</taxon>
        <taxon>Lysobacteraceae</taxon>
        <taxon>Lysobacter</taxon>
    </lineage>
</organism>
<keyword evidence="1" id="KW-1133">Transmembrane helix</keyword>
<feature type="transmembrane region" description="Helical" evidence="1">
    <location>
        <begin position="45"/>
        <end position="66"/>
    </location>
</feature>
<dbReference type="EMBL" id="AP014940">
    <property type="protein sequence ID" value="BAV99925.1"/>
    <property type="molecule type" value="Genomic_DNA"/>
</dbReference>
<dbReference type="RefSeq" id="WP_096381422.1">
    <property type="nucleotide sequence ID" value="NZ_AP014940.1"/>
</dbReference>
<gene>
    <name evidence="2" type="ORF">LEN_4438</name>
</gene>
<keyword evidence="1" id="KW-0812">Transmembrane</keyword>
<keyword evidence="1" id="KW-0472">Membrane</keyword>
<name>A0AAU9AT66_LYSEN</name>
<dbReference type="AlphaFoldDB" id="A0AAU9AT66"/>
<proteinExistence type="predicted"/>
<evidence type="ECO:0000313" key="2">
    <source>
        <dbReference type="EMBL" id="BAV99925.1"/>
    </source>
</evidence>
<dbReference type="GeneID" id="83066223"/>
<evidence type="ECO:0000256" key="1">
    <source>
        <dbReference type="SAM" id="Phobius"/>
    </source>
</evidence>
<dbReference type="Proteomes" id="UP000218824">
    <property type="component" value="Chromosome"/>
</dbReference>
<protein>
    <submittedName>
        <fullName evidence="2">Uncharacterized protein</fullName>
    </submittedName>
</protein>